<protein>
    <submittedName>
        <fullName evidence="1">Uncharacterized protein</fullName>
    </submittedName>
</protein>
<dbReference type="AlphaFoldDB" id="A0AAW1P747"/>
<dbReference type="Proteomes" id="UP001489004">
    <property type="component" value="Unassembled WGS sequence"/>
</dbReference>
<accession>A0AAW1P747</accession>
<comment type="caution">
    <text evidence="1">The sequence shown here is derived from an EMBL/GenBank/DDBJ whole genome shotgun (WGS) entry which is preliminary data.</text>
</comment>
<dbReference type="InterPro" id="IPR036465">
    <property type="entry name" value="vWFA_dom_sf"/>
</dbReference>
<dbReference type="EMBL" id="JALJOR010000015">
    <property type="protein sequence ID" value="KAK9805500.1"/>
    <property type="molecule type" value="Genomic_DNA"/>
</dbReference>
<gene>
    <name evidence="1" type="ORF">WJX72_001649</name>
</gene>
<evidence type="ECO:0000313" key="1">
    <source>
        <dbReference type="EMBL" id="KAK9805500.1"/>
    </source>
</evidence>
<proteinExistence type="predicted"/>
<organism evidence="1 2">
    <name type="scientific">[Myrmecia] bisecta</name>
    <dbReference type="NCBI Taxonomy" id="41462"/>
    <lineage>
        <taxon>Eukaryota</taxon>
        <taxon>Viridiplantae</taxon>
        <taxon>Chlorophyta</taxon>
        <taxon>core chlorophytes</taxon>
        <taxon>Trebouxiophyceae</taxon>
        <taxon>Trebouxiales</taxon>
        <taxon>Trebouxiaceae</taxon>
        <taxon>Myrmecia</taxon>
    </lineage>
</organism>
<evidence type="ECO:0000313" key="2">
    <source>
        <dbReference type="Proteomes" id="UP001489004"/>
    </source>
</evidence>
<name>A0AAW1P747_9CHLO</name>
<reference evidence="1 2" key="1">
    <citation type="journal article" date="2024" name="Nat. Commun.">
        <title>Phylogenomics reveals the evolutionary origins of lichenization in chlorophyte algae.</title>
        <authorList>
            <person name="Puginier C."/>
            <person name="Libourel C."/>
            <person name="Otte J."/>
            <person name="Skaloud P."/>
            <person name="Haon M."/>
            <person name="Grisel S."/>
            <person name="Petersen M."/>
            <person name="Berrin J.G."/>
            <person name="Delaux P.M."/>
            <person name="Dal Grande F."/>
            <person name="Keller J."/>
        </authorList>
    </citation>
    <scope>NUCLEOTIDE SEQUENCE [LARGE SCALE GENOMIC DNA]</scope>
    <source>
        <strain evidence="1 2">SAG 2043</strain>
    </source>
</reference>
<keyword evidence="2" id="KW-1185">Reference proteome</keyword>
<sequence length="446" mass="48079">MGREDAASCQVFCLDNSECALLSEDYPGSNTARMLSAVAACQSGEGCNLVAALRLALLCSRGSAGASCRLTAFVASEITELSAADQQDLASRLIAAHAALDLICLAPIAEFGPKTAASLEAFITLLNGETSSGSAPLSSAAVPMQSSSTSAALLNRLILVNPPPEHWEPWQHMEALLELLELPPCPMDASVQQHMDPWDDSPRPAAHGQPGRRLLRRQRAARLPALLQQRSGIVTPAMCRHESLDSLMHLSSDGCMRSWLPTYANLPNKPKDGPPRPLRLVRSGQDATQCYVRVFPVDLPKWHCLLEVNMGRMVVDDSPSAAASAEGQDTVMTPAEEDPAEAQHHCSAAHSETQEHYNSAHCPDWQRRCSGGTFGDSGHASAGSILVVEAPTESPASELAEGVGGLFDPLFPRPQQAQQRQRWFFWLQQRWPAQRGPSHQPADDAP</sequence>
<dbReference type="Gene3D" id="3.40.50.410">
    <property type="entry name" value="von Willebrand factor, type A domain"/>
    <property type="match status" value="1"/>
</dbReference>